<organism evidence="2 3">
    <name type="scientific">Thiohalocapsa marina</name>
    <dbReference type="NCBI Taxonomy" id="424902"/>
    <lineage>
        <taxon>Bacteria</taxon>
        <taxon>Pseudomonadati</taxon>
        <taxon>Pseudomonadota</taxon>
        <taxon>Gammaproteobacteria</taxon>
        <taxon>Chromatiales</taxon>
        <taxon>Chromatiaceae</taxon>
        <taxon>Thiohalocapsa</taxon>
    </lineage>
</organism>
<dbReference type="Proteomes" id="UP000322981">
    <property type="component" value="Unassembled WGS sequence"/>
</dbReference>
<evidence type="ECO:0000256" key="1">
    <source>
        <dbReference type="SAM" id="Phobius"/>
    </source>
</evidence>
<evidence type="ECO:0000313" key="3">
    <source>
        <dbReference type="Proteomes" id="UP000322981"/>
    </source>
</evidence>
<keyword evidence="1" id="KW-0812">Transmembrane</keyword>
<sequence>MRAGYLILRTDPAQPGMVTVRGADHPPDTAGKDAENLIFIARFSSLDIALMHFHTGLRRRLVDLNRHLYRATPAEAVAVAEAIELSHRPVYIAPDLAENREVTARVETLHRRHQMTDRLFNGIGIAAVILLLVLMALGI</sequence>
<accession>A0A5M8FNW1</accession>
<dbReference type="OrthoDB" id="5770504at2"/>
<evidence type="ECO:0000313" key="2">
    <source>
        <dbReference type="EMBL" id="KAA6186613.1"/>
    </source>
</evidence>
<protein>
    <submittedName>
        <fullName evidence="2">Uncharacterized protein</fullName>
    </submittedName>
</protein>
<reference evidence="2 3" key="1">
    <citation type="submission" date="2019-09" db="EMBL/GenBank/DDBJ databases">
        <title>Whole-genome sequence of the purple sulfur bacterium Thiohalocapsa marina DSM 19078.</title>
        <authorList>
            <person name="Kyndt J.A."/>
            <person name="Meyer T.E."/>
        </authorList>
    </citation>
    <scope>NUCLEOTIDE SEQUENCE [LARGE SCALE GENOMIC DNA]</scope>
    <source>
        <strain evidence="2 3">DSM 19078</strain>
    </source>
</reference>
<dbReference type="AlphaFoldDB" id="A0A5M8FNW1"/>
<comment type="caution">
    <text evidence="2">The sequence shown here is derived from an EMBL/GenBank/DDBJ whole genome shotgun (WGS) entry which is preliminary data.</text>
</comment>
<gene>
    <name evidence="2" type="ORF">F2Q65_04335</name>
</gene>
<dbReference type="EMBL" id="VWXX01000004">
    <property type="protein sequence ID" value="KAA6186613.1"/>
    <property type="molecule type" value="Genomic_DNA"/>
</dbReference>
<dbReference type="RefSeq" id="WP_150090808.1">
    <property type="nucleotide sequence ID" value="NZ_JBFUOH010000052.1"/>
</dbReference>
<feature type="transmembrane region" description="Helical" evidence="1">
    <location>
        <begin position="119"/>
        <end position="138"/>
    </location>
</feature>
<proteinExistence type="predicted"/>
<keyword evidence="3" id="KW-1185">Reference proteome</keyword>
<name>A0A5M8FNW1_9GAMM</name>
<keyword evidence="1" id="KW-1133">Transmembrane helix</keyword>
<keyword evidence="1" id="KW-0472">Membrane</keyword>